<reference evidence="1 2" key="1">
    <citation type="submission" date="2018-06" db="EMBL/GenBank/DDBJ databases">
        <title>Comparative genomics reveals the genomic features of Rhizophagus irregularis, R. cerebriforme, R. diaphanum and Gigaspora rosea, and their symbiotic lifestyle signature.</title>
        <authorList>
            <person name="Morin E."/>
            <person name="San Clemente H."/>
            <person name="Chen E.C.H."/>
            <person name="De La Providencia I."/>
            <person name="Hainaut M."/>
            <person name="Kuo A."/>
            <person name="Kohler A."/>
            <person name="Murat C."/>
            <person name="Tang N."/>
            <person name="Roy S."/>
            <person name="Loubradou J."/>
            <person name="Henrissat B."/>
            <person name="Grigoriev I.V."/>
            <person name="Corradi N."/>
            <person name="Roux C."/>
            <person name="Martin F.M."/>
        </authorList>
    </citation>
    <scope>NUCLEOTIDE SEQUENCE [LARGE SCALE GENOMIC DNA]</scope>
    <source>
        <strain evidence="1 2">DAOM 227022</strain>
    </source>
</reference>
<evidence type="ECO:0000313" key="2">
    <source>
        <dbReference type="Proteomes" id="UP000265703"/>
    </source>
</evidence>
<dbReference type="STRING" id="658196.A0A397TE26"/>
<dbReference type="EMBL" id="QKYT01000110">
    <property type="protein sequence ID" value="RIA93144.1"/>
    <property type="molecule type" value="Genomic_DNA"/>
</dbReference>
<sequence length="199" mass="22612">MNILRNVNGVVVVVELSNPEHKVAHTKFSFQFESAFANLQPLDQVDNIADINSPSGNPWPTIVCEIANTQSLPSITRKVNNFWLLPNQVEDVIVIKLWPWTNCRQDANGLPLRRLTCYKFCRRRSRHTRSGYHPLQTIEFGTITTRQRRYNGCSARGICTLSIEPACIYAGCPGTPPYPLPGNVVIDLYIIQQAIFRRM</sequence>
<accession>A0A397TE26</accession>
<comment type="caution">
    <text evidence="1">The sequence shown here is derived from an EMBL/GenBank/DDBJ whole genome shotgun (WGS) entry which is preliminary data.</text>
</comment>
<proteinExistence type="predicted"/>
<protein>
    <submittedName>
        <fullName evidence="1">Uncharacterized protein</fullName>
    </submittedName>
</protein>
<dbReference type="OrthoDB" id="76567at2759"/>
<evidence type="ECO:0000313" key="1">
    <source>
        <dbReference type="EMBL" id="RIA93144.1"/>
    </source>
</evidence>
<keyword evidence="2" id="KW-1185">Reference proteome</keyword>
<gene>
    <name evidence="1" type="ORF">C1645_874271</name>
</gene>
<name>A0A397TE26_9GLOM</name>
<dbReference type="AlphaFoldDB" id="A0A397TE26"/>
<dbReference type="Proteomes" id="UP000265703">
    <property type="component" value="Unassembled WGS sequence"/>
</dbReference>
<organism evidence="1 2">
    <name type="scientific">Glomus cerebriforme</name>
    <dbReference type="NCBI Taxonomy" id="658196"/>
    <lineage>
        <taxon>Eukaryota</taxon>
        <taxon>Fungi</taxon>
        <taxon>Fungi incertae sedis</taxon>
        <taxon>Mucoromycota</taxon>
        <taxon>Glomeromycotina</taxon>
        <taxon>Glomeromycetes</taxon>
        <taxon>Glomerales</taxon>
        <taxon>Glomeraceae</taxon>
        <taxon>Glomus</taxon>
    </lineage>
</organism>